<dbReference type="InterPro" id="IPR013761">
    <property type="entry name" value="SAM/pointed_sf"/>
</dbReference>
<evidence type="ECO:0000259" key="1">
    <source>
        <dbReference type="PROSITE" id="PS50105"/>
    </source>
</evidence>
<feature type="domain" description="SAM" evidence="1">
    <location>
        <begin position="84"/>
        <end position="147"/>
    </location>
</feature>
<protein>
    <recommendedName>
        <fullName evidence="1">SAM domain-containing protein</fullName>
    </recommendedName>
</protein>
<comment type="caution">
    <text evidence="3">The sequence shown here is derived from an EMBL/GenBank/DDBJ whole genome shotgun (WGS) entry which is preliminary data.</text>
</comment>
<dbReference type="SUPFAM" id="SSF47769">
    <property type="entry name" value="SAM/Pointed domain"/>
    <property type="match status" value="1"/>
</dbReference>
<accession>A0A816DE35</accession>
<dbReference type="Proteomes" id="UP000663877">
    <property type="component" value="Unassembled WGS sequence"/>
</dbReference>
<dbReference type="EMBL" id="CAJNOI010002067">
    <property type="protein sequence ID" value="CAF1455969.1"/>
    <property type="molecule type" value="Genomic_DNA"/>
</dbReference>
<dbReference type="Proteomes" id="UP000663832">
    <property type="component" value="Unassembled WGS sequence"/>
</dbReference>
<evidence type="ECO:0000313" key="4">
    <source>
        <dbReference type="Proteomes" id="UP000663832"/>
    </source>
</evidence>
<dbReference type="InterPro" id="IPR001660">
    <property type="entry name" value="SAM"/>
</dbReference>
<sequence>MPITTVIPHDICQTDYDLSIPSINSHQDNNVFEYNSKPTVMTHFIDNWMIRESLKPFQQKRNKSSLPSKQKLQVFPNNSNIRQWNINQVCSFFKHVLGTNCYESIIKEHLIDGIALLLLQDKHLIQFFKMELRHRFKLIKRINELKR</sequence>
<dbReference type="Gene3D" id="1.10.150.50">
    <property type="entry name" value="Transcription Factor, Ets-1"/>
    <property type="match status" value="1"/>
</dbReference>
<name>A0A816DE35_9BILA</name>
<gene>
    <name evidence="2" type="ORF">BJG266_LOCUS40711</name>
    <name evidence="3" type="ORF">QVE165_LOCUS57586</name>
</gene>
<keyword evidence="4" id="KW-1185">Reference proteome</keyword>
<organism evidence="3 4">
    <name type="scientific">Adineta steineri</name>
    <dbReference type="NCBI Taxonomy" id="433720"/>
    <lineage>
        <taxon>Eukaryota</taxon>
        <taxon>Metazoa</taxon>
        <taxon>Spiralia</taxon>
        <taxon>Gnathifera</taxon>
        <taxon>Rotifera</taxon>
        <taxon>Eurotatoria</taxon>
        <taxon>Bdelloidea</taxon>
        <taxon>Adinetida</taxon>
        <taxon>Adinetidae</taxon>
        <taxon>Adineta</taxon>
    </lineage>
</organism>
<dbReference type="EMBL" id="CAJNOM010002390">
    <property type="protein sequence ID" value="CAF1631844.1"/>
    <property type="molecule type" value="Genomic_DNA"/>
</dbReference>
<evidence type="ECO:0000313" key="3">
    <source>
        <dbReference type="EMBL" id="CAF1631844.1"/>
    </source>
</evidence>
<dbReference type="AlphaFoldDB" id="A0A816DE35"/>
<evidence type="ECO:0000313" key="2">
    <source>
        <dbReference type="EMBL" id="CAF1455969.1"/>
    </source>
</evidence>
<dbReference type="Pfam" id="PF07647">
    <property type="entry name" value="SAM_2"/>
    <property type="match status" value="1"/>
</dbReference>
<dbReference type="OrthoDB" id="2390104at2759"/>
<proteinExistence type="predicted"/>
<reference evidence="3" key="1">
    <citation type="submission" date="2021-02" db="EMBL/GenBank/DDBJ databases">
        <authorList>
            <person name="Nowell W R."/>
        </authorList>
    </citation>
    <scope>NUCLEOTIDE SEQUENCE</scope>
</reference>
<dbReference type="PROSITE" id="PS50105">
    <property type="entry name" value="SAM_DOMAIN"/>
    <property type="match status" value="1"/>
</dbReference>